<proteinExistence type="predicted"/>
<reference evidence="1 2" key="1">
    <citation type="submission" date="2019-03" db="EMBL/GenBank/DDBJ databases">
        <title>Genomic Encyclopedia of Archaeal and Bacterial Type Strains, Phase II (KMG-II): from individual species to whole genera.</title>
        <authorList>
            <person name="Goeker M."/>
        </authorList>
    </citation>
    <scope>NUCLEOTIDE SEQUENCE [LARGE SCALE GENOMIC DNA]</scope>
    <source>
        <strain evidence="1 2">DSM 28353</strain>
    </source>
</reference>
<evidence type="ECO:0000313" key="1">
    <source>
        <dbReference type="EMBL" id="TDQ75327.1"/>
    </source>
</evidence>
<dbReference type="InterPro" id="IPR032299">
    <property type="entry name" value="DUF4843"/>
</dbReference>
<dbReference type="AlphaFoldDB" id="A0A4R6WDA7"/>
<dbReference type="RefSeq" id="WP_133586094.1">
    <property type="nucleotide sequence ID" value="NZ_SNYV01000017.1"/>
</dbReference>
<protein>
    <submittedName>
        <fullName evidence="1">Uncharacterized protein DUF4843</fullName>
    </submittedName>
</protein>
<dbReference type="Pfam" id="PF16132">
    <property type="entry name" value="DUF4843"/>
    <property type="match status" value="1"/>
</dbReference>
<name>A0A4R6WDA7_9SPHI</name>
<dbReference type="EMBL" id="SNYV01000017">
    <property type="protein sequence ID" value="TDQ75327.1"/>
    <property type="molecule type" value="Genomic_DNA"/>
</dbReference>
<evidence type="ECO:0000313" key="2">
    <source>
        <dbReference type="Proteomes" id="UP000295292"/>
    </source>
</evidence>
<gene>
    <name evidence="1" type="ORF">CLV99_3927</name>
</gene>
<accession>A0A4R6WDA7</accession>
<dbReference type="Proteomes" id="UP000295292">
    <property type="component" value="Unassembled WGS sequence"/>
</dbReference>
<organism evidence="1 2">
    <name type="scientific">Sphingobacterium yanglingense</name>
    <dbReference type="NCBI Taxonomy" id="1437280"/>
    <lineage>
        <taxon>Bacteria</taxon>
        <taxon>Pseudomonadati</taxon>
        <taxon>Bacteroidota</taxon>
        <taxon>Sphingobacteriia</taxon>
        <taxon>Sphingobacteriales</taxon>
        <taxon>Sphingobacteriaceae</taxon>
        <taxon>Sphingobacterium</taxon>
    </lineage>
</organism>
<sequence length="255" mass="29169">MKKIKTYIGLIFGISILCISCQKDIPVFSSASTVYFEMFSPKLGLAELIDTTQITFAFAQENVKDSTIQLRTKISGLSSTDIRYITARVDKQKSTAQEGIDFEPLLEKYLIEPGKVEINIPVILRRTQTLQQKDLFLVIKLEENEFFSLNMWNSTNNAKEDVSYTQHCIAFNDIISEPPTWNTKYYYWGQFSRKKLNLMSELTGFGLAKLTGYLSVAQMRYVGTVTKEHLDMMTAKDTPILDEDNSLMVMGHYIN</sequence>
<comment type="caution">
    <text evidence="1">The sequence shown here is derived from an EMBL/GenBank/DDBJ whole genome shotgun (WGS) entry which is preliminary data.</text>
</comment>
<dbReference type="OrthoDB" id="1096291at2"/>
<keyword evidence="2" id="KW-1185">Reference proteome</keyword>